<dbReference type="EMBL" id="JACIJO010000001">
    <property type="protein sequence ID" value="MBB6325466.1"/>
    <property type="molecule type" value="Genomic_DNA"/>
</dbReference>
<dbReference type="AlphaFoldDB" id="A0A841MML0"/>
<proteinExistence type="predicted"/>
<evidence type="ECO:0000313" key="1">
    <source>
        <dbReference type="EMBL" id="MBB6325466.1"/>
    </source>
</evidence>
<reference evidence="1 2" key="1">
    <citation type="submission" date="2020-08" db="EMBL/GenBank/DDBJ databases">
        <title>Genomic Encyclopedia of Type Strains, Phase IV (KMG-IV): sequencing the most valuable type-strain genomes for metagenomic binning, comparative biology and taxonomic classification.</title>
        <authorList>
            <person name="Goeker M."/>
        </authorList>
    </citation>
    <scope>NUCLEOTIDE SEQUENCE [LARGE SCALE GENOMIC DNA]</scope>
    <source>
        <strain evidence="1 2">DSM 102044</strain>
    </source>
</reference>
<gene>
    <name evidence="1" type="ORF">FHS59_001081</name>
</gene>
<name>A0A841MML0_9BACT</name>
<dbReference type="RefSeq" id="WP_184493728.1">
    <property type="nucleotide sequence ID" value="NZ_JACIJO010000001.1"/>
</dbReference>
<protein>
    <submittedName>
        <fullName evidence="1">Uncharacterized protein</fullName>
    </submittedName>
</protein>
<evidence type="ECO:0000313" key="2">
    <source>
        <dbReference type="Proteomes" id="UP000588604"/>
    </source>
</evidence>
<keyword evidence="2" id="KW-1185">Reference proteome</keyword>
<sequence>MQNLPKIKDLKSPEGYFDKLPDQIMAKTQKKESYPWVKWAASIALFVSIGIWQWNNYDSTSEALMLDQEIDLYIDSQYWTAEDILNMSENPEEILNEIIQDENPFIEEESSDQEEIWY</sequence>
<comment type="caution">
    <text evidence="1">The sequence shown here is derived from an EMBL/GenBank/DDBJ whole genome shotgun (WGS) entry which is preliminary data.</text>
</comment>
<organism evidence="1 2">
    <name type="scientific">Algoriphagus iocasae</name>
    <dbReference type="NCBI Taxonomy" id="1836499"/>
    <lineage>
        <taxon>Bacteria</taxon>
        <taxon>Pseudomonadati</taxon>
        <taxon>Bacteroidota</taxon>
        <taxon>Cytophagia</taxon>
        <taxon>Cytophagales</taxon>
        <taxon>Cyclobacteriaceae</taxon>
        <taxon>Algoriphagus</taxon>
    </lineage>
</organism>
<dbReference type="Proteomes" id="UP000588604">
    <property type="component" value="Unassembled WGS sequence"/>
</dbReference>
<accession>A0A841MML0</accession>